<dbReference type="GO" id="GO:0006094">
    <property type="term" value="P:gluconeogenesis"/>
    <property type="evidence" value="ECO:0007669"/>
    <property type="project" value="TreeGrafter"/>
</dbReference>
<proteinExistence type="inferred from homology"/>
<keyword evidence="13 14" id="KW-0324">Glycolysis</keyword>
<feature type="binding site" evidence="14 15">
    <location>
        <begin position="342"/>
        <end position="345"/>
    </location>
    <ligand>
        <name>ATP</name>
        <dbReference type="ChEBI" id="CHEBI:30616"/>
    </ligand>
</feature>
<evidence type="ECO:0000313" key="17">
    <source>
        <dbReference type="EMBL" id="AXN02057.1"/>
    </source>
</evidence>
<dbReference type="InterPro" id="IPR015824">
    <property type="entry name" value="Phosphoglycerate_kinase_N"/>
</dbReference>
<keyword evidence="10 14" id="KW-0547">Nucleotide-binding</keyword>
<evidence type="ECO:0000256" key="5">
    <source>
        <dbReference type="ARBA" id="ARBA00011245"/>
    </source>
</evidence>
<dbReference type="GO" id="GO:0005524">
    <property type="term" value="F:ATP binding"/>
    <property type="evidence" value="ECO:0007669"/>
    <property type="project" value="UniProtKB-KW"/>
</dbReference>
<dbReference type="HAMAP" id="MF_00145">
    <property type="entry name" value="Phosphoglyc_kinase"/>
    <property type="match status" value="1"/>
</dbReference>
<accession>A0A346DZA2</accession>
<feature type="binding site" evidence="14">
    <location>
        <begin position="21"/>
        <end position="23"/>
    </location>
    <ligand>
        <name>substrate</name>
    </ligand>
</feature>
<dbReference type="GO" id="GO:0043531">
    <property type="term" value="F:ADP binding"/>
    <property type="evidence" value="ECO:0007669"/>
    <property type="project" value="TreeGrafter"/>
</dbReference>
<evidence type="ECO:0000256" key="16">
    <source>
        <dbReference type="RuleBase" id="RU000532"/>
    </source>
</evidence>
<name>A0A346DZA2_9ENTR</name>
<evidence type="ECO:0000256" key="10">
    <source>
        <dbReference type="ARBA" id="ARBA00022741"/>
    </source>
</evidence>
<dbReference type="GO" id="GO:0005829">
    <property type="term" value="C:cytosol"/>
    <property type="evidence" value="ECO:0007669"/>
    <property type="project" value="TreeGrafter"/>
</dbReference>
<sequence length="395" mass="44319">MSIIKMTDLNLKDKKILIRADLNIPMKEKNIISDEKIKAFIPTINIALKKEAKIIITSHLGRPIEGKYNNELSLKPIVYYLQKIFKNKKIILIKNYLEKIKIKIKENELIILENVRFNIGEKKDDEKLAKKYASLCDIFVMDAFASIHRCHASTYGISKFAKISCAGPLLLKELNSLNKALKKPKRPMIAIVGGSKVSTKFNVLNSLAKIADSVIVGGGIANTFIAIDNKIGKSLYEPEFIETAKHLKEKYSFIIPTDCYVGTEFSETAISTYKKINEILDEEEIMDIGDKTINKIKRLINKANTILWNGPVGVFEFKNFRKGTKEIAYSIAKNKAFSIAGGGDTLSAINIFNIKEKISYISTGGGAFLELIEGKELPVISILKNKQNNLKKILL</sequence>
<evidence type="ECO:0000256" key="9">
    <source>
        <dbReference type="ARBA" id="ARBA00022679"/>
    </source>
</evidence>
<keyword evidence="8 14" id="KW-0963">Cytoplasm</keyword>
<comment type="caution">
    <text evidence="14">Lacks conserved residue(s) required for the propagation of feature annotation.</text>
</comment>
<dbReference type="AlphaFoldDB" id="A0A346DZA2"/>
<dbReference type="FunFam" id="3.40.50.1260:FF:000001">
    <property type="entry name" value="Phosphoglycerate kinase"/>
    <property type="match status" value="1"/>
</dbReference>
<dbReference type="RefSeq" id="WP_115955895.1">
    <property type="nucleotide sequence ID" value="NZ_CP028374.1"/>
</dbReference>
<evidence type="ECO:0000313" key="18">
    <source>
        <dbReference type="Proteomes" id="UP000256856"/>
    </source>
</evidence>
<evidence type="ECO:0000256" key="2">
    <source>
        <dbReference type="ARBA" id="ARBA00004496"/>
    </source>
</evidence>
<keyword evidence="11 14" id="KW-0418">Kinase</keyword>
<comment type="subcellular location">
    <subcellularLocation>
        <location evidence="2 14">Cytoplasm</location>
    </subcellularLocation>
</comment>
<evidence type="ECO:0000256" key="15">
    <source>
        <dbReference type="PIRSR" id="PIRSR000724-2"/>
    </source>
</evidence>
<feature type="binding site" evidence="14">
    <location>
        <position position="116"/>
    </location>
    <ligand>
        <name>substrate</name>
    </ligand>
</feature>
<dbReference type="EC" id="2.7.2.3" evidence="6 14"/>
<dbReference type="KEGG" id="ppet:C9I82_079"/>
<evidence type="ECO:0000256" key="7">
    <source>
        <dbReference type="ARBA" id="ARBA00016471"/>
    </source>
</evidence>
<evidence type="ECO:0000256" key="12">
    <source>
        <dbReference type="ARBA" id="ARBA00022840"/>
    </source>
</evidence>
<keyword evidence="18" id="KW-1185">Reference proteome</keyword>
<evidence type="ECO:0000256" key="8">
    <source>
        <dbReference type="ARBA" id="ARBA00022490"/>
    </source>
</evidence>
<dbReference type="InterPro" id="IPR001576">
    <property type="entry name" value="Phosphoglycerate_kinase"/>
</dbReference>
<dbReference type="GO" id="GO:0004618">
    <property type="term" value="F:phosphoglycerate kinase activity"/>
    <property type="evidence" value="ECO:0007669"/>
    <property type="project" value="UniProtKB-UniRule"/>
</dbReference>
<evidence type="ECO:0000256" key="4">
    <source>
        <dbReference type="ARBA" id="ARBA00008982"/>
    </source>
</evidence>
<dbReference type="Proteomes" id="UP000256856">
    <property type="component" value="Chromosome"/>
</dbReference>
<dbReference type="Gene3D" id="3.40.50.1260">
    <property type="entry name" value="Phosphoglycerate kinase, N-terminal domain"/>
    <property type="match status" value="2"/>
</dbReference>
<dbReference type="PANTHER" id="PTHR11406">
    <property type="entry name" value="PHOSPHOGLYCERATE KINASE"/>
    <property type="match status" value="1"/>
</dbReference>
<evidence type="ECO:0000256" key="3">
    <source>
        <dbReference type="ARBA" id="ARBA00004838"/>
    </source>
</evidence>
<comment type="similarity">
    <text evidence="4 14 16">Belongs to the phosphoglycerate kinase family.</text>
</comment>
<dbReference type="PIRSF" id="PIRSF000724">
    <property type="entry name" value="Pgk"/>
    <property type="match status" value="1"/>
</dbReference>
<dbReference type="UniPathway" id="UPA00109">
    <property type="reaction ID" value="UER00185"/>
</dbReference>
<organism evidence="17 18">
    <name type="scientific">Candidatus Purcelliella pentastirinorum</name>
    <dbReference type="NCBI Taxonomy" id="472834"/>
    <lineage>
        <taxon>Bacteria</taxon>
        <taxon>Pseudomonadati</taxon>
        <taxon>Pseudomonadota</taxon>
        <taxon>Gammaproteobacteria</taxon>
        <taxon>Enterobacterales</taxon>
        <taxon>Enterobacteriaceae</taxon>
        <taxon>Candidatus Purcelliella</taxon>
    </lineage>
</organism>
<comment type="subunit">
    <text evidence="5 14">Monomer.</text>
</comment>
<dbReference type="PANTHER" id="PTHR11406:SF23">
    <property type="entry name" value="PHOSPHOGLYCERATE KINASE 1, CHLOROPLASTIC-RELATED"/>
    <property type="match status" value="1"/>
</dbReference>
<gene>
    <name evidence="14" type="primary">pgk</name>
    <name evidence="17" type="ORF">C9I82_079</name>
</gene>
<feature type="binding site" evidence="14">
    <location>
        <begin position="59"/>
        <end position="62"/>
    </location>
    <ligand>
        <name>substrate</name>
    </ligand>
</feature>
<keyword evidence="9 14" id="KW-0808">Transferase</keyword>
<feature type="binding site" evidence="14 15">
    <location>
        <position position="316"/>
    </location>
    <ligand>
        <name>ATP</name>
        <dbReference type="ChEBI" id="CHEBI:30616"/>
    </ligand>
</feature>
<evidence type="ECO:0000256" key="11">
    <source>
        <dbReference type="ARBA" id="ARBA00022777"/>
    </source>
</evidence>
<dbReference type="PRINTS" id="PR00477">
    <property type="entry name" value="PHGLYCKINASE"/>
</dbReference>
<protein>
    <recommendedName>
        <fullName evidence="7 14">Phosphoglycerate kinase</fullName>
        <ecNumber evidence="6 14">2.7.2.3</ecNumber>
    </recommendedName>
</protein>
<feature type="binding site" evidence="14">
    <location>
        <position position="149"/>
    </location>
    <ligand>
        <name>substrate</name>
    </ligand>
</feature>
<dbReference type="Pfam" id="PF00162">
    <property type="entry name" value="PGK"/>
    <property type="match status" value="1"/>
</dbReference>
<keyword evidence="12 14" id="KW-0067">ATP-binding</keyword>
<comment type="catalytic activity">
    <reaction evidence="1 14 16">
        <text>(2R)-3-phosphoglycerate + ATP = (2R)-3-phospho-glyceroyl phosphate + ADP</text>
        <dbReference type="Rhea" id="RHEA:14801"/>
        <dbReference type="ChEBI" id="CHEBI:30616"/>
        <dbReference type="ChEBI" id="CHEBI:57604"/>
        <dbReference type="ChEBI" id="CHEBI:58272"/>
        <dbReference type="ChEBI" id="CHEBI:456216"/>
        <dbReference type="EC" id="2.7.2.3"/>
    </reaction>
</comment>
<dbReference type="GO" id="GO:0006096">
    <property type="term" value="P:glycolytic process"/>
    <property type="evidence" value="ECO:0007669"/>
    <property type="project" value="UniProtKB-UniRule"/>
</dbReference>
<evidence type="ECO:0000256" key="1">
    <source>
        <dbReference type="ARBA" id="ARBA00000642"/>
    </source>
</evidence>
<dbReference type="OrthoDB" id="9808460at2"/>
<feature type="binding site" evidence="14 15">
    <location>
        <position position="200"/>
    </location>
    <ligand>
        <name>ATP</name>
        <dbReference type="ChEBI" id="CHEBI:30616"/>
    </ligand>
</feature>
<evidence type="ECO:0000256" key="14">
    <source>
        <dbReference type="HAMAP-Rule" id="MF_00145"/>
    </source>
</evidence>
<dbReference type="EMBL" id="CP028374">
    <property type="protein sequence ID" value="AXN02057.1"/>
    <property type="molecule type" value="Genomic_DNA"/>
</dbReference>
<dbReference type="InterPro" id="IPR036043">
    <property type="entry name" value="Phosphoglycerate_kinase_sf"/>
</dbReference>
<evidence type="ECO:0000256" key="6">
    <source>
        <dbReference type="ARBA" id="ARBA00013061"/>
    </source>
</evidence>
<dbReference type="FunFam" id="3.40.50.1260:FF:000002">
    <property type="entry name" value="Phosphoglycerate kinase"/>
    <property type="match status" value="1"/>
</dbReference>
<reference evidence="17 18" key="1">
    <citation type="submission" date="2018-03" db="EMBL/GenBank/DDBJ databases">
        <title>A parallel universe: an anciently diverged bacterial symbiosis in a Hawaiian planthopper (Hemiptera: Cixiidae) reveals rearranged nutritional responsibilities.</title>
        <authorList>
            <person name="Bennett G."/>
            <person name="Mao M."/>
        </authorList>
    </citation>
    <scope>NUCLEOTIDE SEQUENCE [LARGE SCALE GENOMIC DNA]</scope>
    <source>
        <strain evidence="17 18">OLIH</strain>
    </source>
</reference>
<dbReference type="SUPFAM" id="SSF53748">
    <property type="entry name" value="Phosphoglycerate kinase"/>
    <property type="match status" value="1"/>
</dbReference>
<evidence type="ECO:0000256" key="13">
    <source>
        <dbReference type="ARBA" id="ARBA00023152"/>
    </source>
</evidence>
<comment type="pathway">
    <text evidence="3 14">Carbohydrate degradation; glycolysis; pyruvate from D-glyceraldehyde 3-phosphate: step 2/5.</text>
</comment>